<evidence type="ECO:0000259" key="5">
    <source>
        <dbReference type="PROSITE" id="PS51078"/>
    </source>
</evidence>
<dbReference type="InterPro" id="IPR014757">
    <property type="entry name" value="Tscrpt_reg_IclR_C"/>
</dbReference>
<name>A0A2U8GLB5_9RHOO</name>
<dbReference type="KEGG" id="acom:CEW83_02550"/>
<evidence type="ECO:0000256" key="3">
    <source>
        <dbReference type="ARBA" id="ARBA00023163"/>
    </source>
</evidence>
<dbReference type="Pfam" id="PF09339">
    <property type="entry name" value="HTH_IclR"/>
    <property type="match status" value="1"/>
</dbReference>
<evidence type="ECO:0000259" key="4">
    <source>
        <dbReference type="PROSITE" id="PS51077"/>
    </source>
</evidence>
<dbReference type="PROSITE" id="PS51078">
    <property type="entry name" value="ICLR_ED"/>
    <property type="match status" value="1"/>
</dbReference>
<dbReference type="Pfam" id="PF01614">
    <property type="entry name" value="IclR_C"/>
    <property type="match status" value="1"/>
</dbReference>
<dbReference type="GO" id="GO:0003677">
    <property type="term" value="F:DNA binding"/>
    <property type="evidence" value="ECO:0007669"/>
    <property type="project" value="UniProtKB-KW"/>
</dbReference>
<organism evidence="6 7">
    <name type="scientific">Parazoarcus communis</name>
    <dbReference type="NCBI Taxonomy" id="41977"/>
    <lineage>
        <taxon>Bacteria</taxon>
        <taxon>Pseudomonadati</taxon>
        <taxon>Pseudomonadota</taxon>
        <taxon>Betaproteobacteria</taxon>
        <taxon>Rhodocyclales</taxon>
        <taxon>Zoogloeaceae</taxon>
        <taxon>Parazoarcus</taxon>
    </lineage>
</organism>
<sequence>MKEREDDDSGTRSTGTVIVKPVVNAIRILQHLTESGSPERSSDMARALSINPSTCFNILRTLASEEMVTFDPVSKTYTPGLGLARLVGHLVSQGQRLDVAQPLMQDFAARFHVTVTLWRQMSSERIVLVKSETSPTDLRIDMAIGQRLPILMGASGRLFAAHMKLDEDAMRTVFDRMRWARPLDFSEYCDQVQHAREHGWAMDDGYFSAGIMAIAAPIHDRYGELSFTISAVMFRGQYIGDEATKIGVEIRRLAEKLSNLLI</sequence>
<accession>A0A2U8GLB5</accession>
<evidence type="ECO:0000313" key="6">
    <source>
        <dbReference type="EMBL" id="AWI74238.1"/>
    </source>
</evidence>
<dbReference type="AlphaFoldDB" id="A0A2U8GLB5"/>
<dbReference type="Proteomes" id="UP000244930">
    <property type="component" value="Chromosome"/>
</dbReference>
<evidence type="ECO:0000256" key="2">
    <source>
        <dbReference type="ARBA" id="ARBA00023125"/>
    </source>
</evidence>
<reference evidence="6 7" key="1">
    <citation type="submission" date="2017-06" db="EMBL/GenBank/DDBJ databases">
        <title>Azoarcus.</title>
        <authorList>
            <person name="Woo J.-H."/>
            <person name="Kim H.-S."/>
        </authorList>
    </citation>
    <scope>NUCLEOTIDE SEQUENCE [LARGE SCALE GENOMIC DNA]</scope>
    <source>
        <strain evidence="6 7">TSPY31</strain>
    </source>
</reference>
<proteinExistence type="predicted"/>
<dbReference type="Gene3D" id="3.30.450.40">
    <property type="match status" value="1"/>
</dbReference>
<evidence type="ECO:0000256" key="1">
    <source>
        <dbReference type="ARBA" id="ARBA00023015"/>
    </source>
</evidence>
<dbReference type="InterPro" id="IPR036388">
    <property type="entry name" value="WH-like_DNA-bd_sf"/>
</dbReference>
<dbReference type="RefSeq" id="WP_108947946.1">
    <property type="nucleotide sequence ID" value="NZ_CP022187.1"/>
</dbReference>
<gene>
    <name evidence="6" type="ORF">CEW83_02550</name>
</gene>
<dbReference type="SUPFAM" id="SSF46785">
    <property type="entry name" value="Winged helix' DNA-binding domain"/>
    <property type="match status" value="1"/>
</dbReference>
<dbReference type="GO" id="GO:0045892">
    <property type="term" value="P:negative regulation of DNA-templated transcription"/>
    <property type="evidence" value="ECO:0007669"/>
    <property type="project" value="TreeGrafter"/>
</dbReference>
<dbReference type="PANTHER" id="PTHR30136">
    <property type="entry name" value="HELIX-TURN-HELIX TRANSCRIPTIONAL REGULATOR, ICLR FAMILY"/>
    <property type="match status" value="1"/>
</dbReference>
<feature type="domain" description="IclR-ED" evidence="5">
    <location>
        <begin position="82"/>
        <end position="262"/>
    </location>
</feature>
<dbReference type="InterPro" id="IPR005471">
    <property type="entry name" value="Tscrpt_reg_IclR_N"/>
</dbReference>
<evidence type="ECO:0000313" key="7">
    <source>
        <dbReference type="Proteomes" id="UP000244930"/>
    </source>
</evidence>
<dbReference type="InterPro" id="IPR029016">
    <property type="entry name" value="GAF-like_dom_sf"/>
</dbReference>
<keyword evidence="7" id="KW-1185">Reference proteome</keyword>
<dbReference type="InterPro" id="IPR050707">
    <property type="entry name" value="HTH_MetabolicPath_Reg"/>
</dbReference>
<dbReference type="SUPFAM" id="SSF55781">
    <property type="entry name" value="GAF domain-like"/>
    <property type="match status" value="1"/>
</dbReference>
<feature type="domain" description="HTH iclR-type" evidence="4">
    <location>
        <begin position="19"/>
        <end position="81"/>
    </location>
</feature>
<dbReference type="PROSITE" id="PS51077">
    <property type="entry name" value="HTH_ICLR"/>
    <property type="match status" value="1"/>
</dbReference>
<protein>
    <submittedName>
        <fullName evidence="6">IclR family transcriptional regulator</fullName>
    </submittedName>
</protein>
<dbReference type="EMBL" id="CP022187">
    <property type="protein sequence ID" value="AWI74238.1"/>
    <property type="molecule type" value="Genomic_DNA"/>
</dbReference>
<dbReference type="Gene3D" id="1.10.10.10">
    <property type="entry name" value="Winged helix-like DNA-binding domain superfamily/Winged helix DNA-binding domain"/>
    <property type="match status" value="1"/>
</dbReference>
<dbReference type="PANTHER" id="PTHR30136:SF24">
    <property type="entry name" value="HTH-TYPE TRANSCRIPTIONAL REPRESSOR ALLR"/>
    <property type="match status" value="1"/>
</dbReference>
<keyword evidence="2" id="KW-0238">DNA-binding</keyword>
<keyword evidence="3" id="KW-0804">Transcription</keyword>
<dbReference type="GO" id="GO:0003700">
    <property type="term" value="F:DNA-binding transcription factor activity"/>
    <property type="evidence" value="ECO:0007669"/>
    <property type="project" value="TreeGrafter"/>
</dbReference>
<dbReference type="InterPro" id="IPR036390">
    <property type="entry name" value="WH_DNA-bd_sf"/>
</dbReference>
<keyword evidence="1" id="KW-0805">Transcription regulation</keyword>